<dbReference type="GO" id="GO:0005634">
    <property type="term" value="C:nucleus"/>
    <property type="evidence" value="ECO:0007669"/>
    <property type="project" value="UniProtKB-SubCell"/>
</dbReference>
<dbReference type="GO" id="GO:0005737">
    <property type="term" value="C:cytoplasm"/>
    <property type="evidence" value="ECO:0007669"/>
    <property type="project" value="UniProtKB-SubCell"/>
</dbReference>
<keyword evidence="9" id="KW-0540">Nuclease</keyword>
<keyword evidence="14" id="KW-0805">Transcription regulation</keyword>
<dbReference type="Gene3D" id="3.30.420.10">
    <property type="entry name" value="Ribonuclease H-like superfamily/Ribonuclease H"/>
    <property type="match status" value="1"/>
</dbReference>
<evidence type="ECO:0000256" key="4">
    <source>
        <dbReference type="ARBA" id="ARBA00004496"/>
    </source>
</evidence>
<evidence type="ECO:0000256" key="7">
    <source>
        <dbReference type="ARBA" id="ARBA00012161"/>
    </source>
</evidence>
<organism evidence="18 19">
    <name type="scientific">Eragrostis curvula</name>
    <name type="common">weeping love grass</name>
    <dbReference type="NCBI Taxonomy" id="38414"/>
    <lineage>
        <taxon>Eukaryota</taxon>
        <taxon>Viridiplantae</taxon>
        <taxon>Streptophyta</taxon>
        <taxon>Embryophyta</taxon>
        <taxon>Tracheophyta</taxon>
        <taxon>Spermatophyta</taxon>
        <taxon>Magnoliopsida</taxon>
        <taxon>Liliopsida</taxon>
        <taxon>Poales</taxon>
        <taxon>Poaceae</taxon>
        <taxon>PACMAD clade</taxon>
        <taxon>Chloridoideae</taxon>
        <taxon>Eragrostideae</taxon>
        <taxon>Eragrostidinae</taxon>
        <taxon>Eragrostis</taxon>
    </lineage>
</organism>
<dbReference type="OrthoDB" id="670902at2759"/>
<protein>
    <recommendedName>
        <fullName evidence="7">poly(A)-specific ribonuclease</fullName>
        <ecNumber evidence="7">3.1.13.4</ecNumber>
    </recommendedName>
</protein>
<feature type="non-terminal residue" evidence="18">
    <location>
        <position position="1"/>
    </location>
</feature>
<keyword evidence="15" id="KW-0804">Transcription</keyword>
<evidence type="ECO:0000256" key="12">
    <source>
        <dbReference type="ARBA" id="ARBA00022839"/>
    </source>
</evidence>
<dbReference type="InterPro" id="IPR012337">
    <property type="entry name" value="RNaseH-like_sf"/>
</dbReference>
<dbReference type="EC" id="3.1.13.4" evidence="7"/>
<sequence>MAADTTVRSVWWDNFAAESAALSRVAPRAVHVAFNVQYPGCVVAAHGRATHYSSLTADESYGVVRANVNPLRPIQVGLAVRTDDGALHAWQFNLRDFDILTDAGVAGHRCSPASVAYLASRGVDFYRLRYDGVDGYKLRWLLRDSGLIRACPEWATFAGAYHAAYLVKILTGERLPADLDAFMDLVQTKIGTQVYDVKLMAREHDQGYRGPLKVIAEQLGAVKTTEEAAAPGKEVAGEAAVLALQAFEVLKNKMGDGRDKYRRQLCGIQKF</sequence>
<evidence type="ECO:0000256" key="10">
    <source>
        <dbReference type="ARBA" id="ARBA00022723"/>
    </source>
</evidence>
<dbReference type="GO" id="GO:0046872">
    <property type="term" value="F:metal ion binding"/>
    <property type="evidence" value="ECO:0007669"/>
    <property type="project" value="UniProtKB-KW"/>
</dbReference>
<accession>A0A5J9TEG6</accession>
<evidence type="ECO:0000256" key="14">
    <source>
        <dbReference type="ARBA" id="ARBA00023015"/>
    </source>
</evidence>
<evidence type="ECO:0000256" key="17">
    <source>
        <dbReference type="ARBA" id="ARBA00025148"/>
    </source>
</evidence>
<evidence type="ECO:0000256" key="3">
    <source>
        <dbReference type="ARBA" id="ARBA00004123"/>
    </source>
</evidence>
<dbReference type="EMBL" id="RWGY01000039">
    <property type="protein sequence ID" value="TVU09001.1"/>
    <property type="molecule type" value="Genomic_DNA"/>
</dbReference>
<keyword evidence="11" id="KW-0378">Hydrolase</keyword>
<keyword evidence="16" id="KW-0539">Nucleus</keyword>
<evidence type="ECO:0000256" key="11">
    <source>
        <dbReference type="ARBA" id="ARBA00022801"/>
    </source>
</evidence>
<evidence type="ECO:0000313" key="18">
    <source>
        <dbReference type="EMBL" id="TVU09001.1"/>
    </source>
</evidence>
<dbReference type="GO" id="GO:0004535">
    <property type="term" value="F:poly(A)-specific ribonuclease activity"/>
    <property type="evidence" value="ECO:0007669"/>
    <property type="project" value="UniProtKB-EC"/>
</dbReference>
<dbReference type="SUPFAM" id="SSF53098">
    <property type="entry name" value="Ribonuclease H-like"/>
    <property type="match status" value="1"/>
</dbReference>
<evidence type="ECO:0000256" key="8">
    <source>
        <dbReference type="ARBA" id="ARBA00022490"/>
    </source>
</evidence>
<keyword evidence="8" id="KW-0963">Cytoplasm</keyword>
<evidence type="ECO:0000256" key="6">
    <source>
        <dbReference type="ARBA" id="ARBA00011757"/>
    </source>
</evidence>
<keyword evidence="10" id="KW-0479">Metal-binding</keyword>
<evidence type="ECO:0000256" key="1">
    <source>
        <dbReference type="ARBA" id="ARBA00001663"/>
    </source>
</evidence>
<evidence type="ECO:0000256" key="5">
    <source>
        <dbReference type="ARBA" id="ARBA00008372"/>
    </source>
</evidence>
<dbReference type="PANTHER" id="PTHR10797">
    <property type="entry name" value="CCR4-NOT TRANSCRIPTION COMPLEX SUBUNIT"/>
    <property type="match status" value="1"/>
</dbReference>
<evidence type="ECO:0000256" key="15">
    <source>
        <dbReference type="ARBA" id="ARBA00023163"/>
    </source>
</evidence>
<keyword evidence="19" id="KW-1185">Reference proteome</keyword>
<name>A0A5J9TEG6_9POAL</name>
<comment type="cofactor">
    <cofactor evidence="2">
        <name>a divalent metal cation</name>
        <dbReference type="ChEBI" id="CHEBI:60240"/>
    </cofactor>
</comment>
<reference evidence="18 19" key="1">
    <citation type="journal article" date="2019" name="Sci. Rep.">
        <title>A high-quality genome of Eragrostis curvula grass provides insights into Poaceae evolution and supports new strategies to enhance forage quality.</title>
        <authorList>
            <person name="Carballo J."/>
            <person name="Santos B.A.C.M."/>
            <person name="Zappacosta D."/>
            <person name="Garbus I."/>
            <person name="Selva J.P."/>
            <person name="Gallo C.A."/>
            <person name="Diaz A."/>
            <person name="Albertini E."/>
            <person name="Caccamo M."/>
            <person name="Echenique V."/>
        </authorList>
    </citation>
    <scope>NUCLEOTIDE SEQUENCE [LARGE SCALE GENOMIC DNA]</scope>
    <source>
        <strain evidence="19">cv. Victoria</strain>
        <tissue evidence="18">Leaf</tissue>
    </source>
</reference>
<dbReference type="GO" id="GO:0003723">
    <property type="term" value="F:RNA binding"/>
    <property type="evidence" value="ECO:0007669"/>
    <property type="project" value="UniProtKB-KW"/>
</dbReference>
<gene>
    <name evidence="18" type="ORF">EJB05_42435</name>
</gene>
<comment type="function">
    <text evidence="17">Ubiquitous transcription factor required for a diverse set of processes. It is a component of the CCR4 complex involved in the control of gene expression.</text>
</comment>
<comment type="similarity">
    <text evidence="5">Belongs to the CAF1 family.</text>
</comment>
<comment type="catalytic activity">
    <reaction evidence="1">
        <text>Exonucleolytic cleavage of poly(A) to 5'-AMP.</text>
        <dbReference type="EC" id="3.1.13.4"/>
    </reaction>
</comment>
<evidence type="ECO:0000256" key="16">
    <source>
        <dbReference type="ARBA" id="ARBA00023242"/>
    </source>
</evidence>
<dbReference type="InterPro" id="IPR036397">
    <property type="entry name" value="RNaseH_sf"/>
</dbReference>
<dbReference type="InterPro" id="IPR039637">
    <property type="entry name" value="CNOT7/CNOT8/Pop2"/>
</dbReference>
<evidence type="ECO:0000256" key="9">
    <source>
        <dbReference type="ARBA" id="ARBA00022722"/>
    </source>
</evidence>
<keyword evidence="12" id="KW-0269">Exonuclease</keyword>
<dbReference type="Proteomes" id="UP000324897">
    <property type="component" value="Chromosome 3"/>
</dbReference>
<keyword evidence="13" id="KW-0694">RNA-binding</keyword>
<evidence type="ECO:0000313" key="19">
    <source>
        <dbReference type="Proteomes" id="UP000324897"/>
    </source>
</evidence>
<dbReference type="AlphaFoldDB" id="A0A5J9TEG6"/>
<dbReference type="InterPro" id="IPR006941">
    <property type="entry name" value="RNase_CAF1"/>
</dbReference>
<dbReference type="Gramene" id="TVU09001">
    <property type="protein sequence ID" value="TVU09001"/>
    <property type="gene ID" value="EJB05_42435"/>
</dbReference>
<proteinExistence type="inferred from homology"/>
<evidence type="ECO:0000256" key="13">
    <source>
        <dbReference type="ARBA" id="ARBA00022884"/>
    </source>
</evidence>
<evidence type="ECO:0000256" key="2">
    <source>
        <dbReference type="ARBA" id="ARBA00001968"/>
    </source>
</evidence>
<comment type="caution">
    <text evidence="18">The sequence shown here is derived from an EMBL/GenBank/DDBJ whole genome shotgun (WGS) entry which is preliminary data.</text>
</comment>
<comment type="subunit">
    <text evidence="6">Component of the CCR4-NOT complex, at least composed of CRR4 and CAF1 proteins.</text>
</comment>
<comment type="subcellular location">
    <subcellularLocation>
        <location evidence="4">Cytoplasm</location>
    </subcellularLocation>
    <subcellularLocation>
        <location evidence="3">Nucleus</location>
    </subcellularLocation>
</comment>
<dbReference type="Pfam" id="PF04857">
    <property type="entry name" value="CAF1"/>
    <property type="match status" value="1"/>
</dbReference>
<dbReference type="GO" id="GO:0030014">
    <property type="term" value="C:CCR4-NOT complex"/>
    <property type="evidence" value="ECO:0007669"/>
    <property type="project" value="InterPro"/>
</dbReference>